<organism evidence="2 3">
    <name type="scientific">Corynebacterium xerosis</name>
    <dbReference type="NCBI Taxonomy" id="1725"/>
    <lineage>
        <taxon>Bacteria</taxon>
        <taxon>Bacillati</taxon>
        <taxon>Actinomycetota</taxon>
        <taxon>Actinomycetes</taxon>
        <taxon>Mycobacteriales</taxon>
        <taxon>Corynebacteriaceae</taxon>
        <taxon>Corynebacterium</taxon>
    </lineage>
</organism>
<dbReference type="AlphaFoldDB" id="A0A2N6SYJ3"/>
<dbReference type="PANTHER" id="PTHR12149:SF8">
    <property type="entry name" value="PROTEIN-RIBULOSAMINE 3-KINASE"/>
    <property type="match status" value="1"/>
</dbReference>
<evidence type="ECO:0000313" key="2">
    <source>
        <dbReference type="EMBL" id="PMC62131.1"/>
    </source>
</evidence>
<proteinExistence type="inferred from homology"/>
<name>A0A2N6SYJ3_9CORY</name>
<accession>A0A2N6SYJ3</accession>
<evidence type="ECO:0000313" key="3">
    <source>
        <dbReference type="Proteomes" id="UP000235363"/>
    </source>
</evidence>
<comment type="similarity">
    <text evidence="1">Belongs to the fructosamine kinase family.</text>
</comment>
<dbReference type="STRING" id="1725.WU86_09060"/>
<evidence type="ECO:0000256" key="1">
    <source>
        <dbReference type="PIRNR" id="PIRNR006221"/>
    </source>
</evidence>
<keyword evidence="1" id="KW-0808">Transferase</keyword>
<dbReference type="RefSeq" id="WP_102213011.1">
    <property type="nucleotide sequence ID" value="NZ_PNHF01000015.1"/>
</dbReference>
<dbReference type="Gene3D" id="3.30.200.20">
    <property type="entry name" value="Phosphorylase Kinase, domain 1"/>
    <property type="match status" value="1"/>
</dbReference>
<dbReference type="Proteomes" id="UP000235363">
    <property type="component" value="Unassembled WGS sequence"/>
</dbReference>
<dbReference type="InterPro" id="IPR016477">
    <property type="entry name" value="Fructo-/Ketosamine-3-kinase"/>
</dbReference>
<comment type="caution">
    <text evidence="2">The sequence shown here is derived from an EMBL/GenBank/DDBJ whole genome shotgun (WGS) entry which is preliminary data.</text>
</comment>
<dbReference type="SUPFAM" id="SSF56112">
    <property type="entry name" value="Protein kinase-like (PK-like)"/>
    <property type="match status" value="1"/>
</dbReference>
<dbReference type="PIRSF" id="PIRSF006221">
    <property type="entry name" value="Ketosamine-3-kinase"/>
    <property type="match status" value="1"/>
</dbReference>
<reference evidence="2 3" key="1">
    <citation type="submission" date="2017-09" db="EMBL/GenBank/DDBJ databases">
        <title>Bacterial strain isolated from the female urinary microbiota.</title>
        <authorList>
            <person name="Thomas-White K."/>
            <person name="Kumar N."/>
            <person name="Forster S."/>
            <person name="Putonti C."/>
            <person name="Lawley T."/>
            <person name="Wolfe A.J."/>
        </authorList>
    </citation>
    <scope>NUCLEOTIDE SEQUENCE [LARGE SCALE GENOMIC DNA]</scope>
    <source>
        <strain evidence="2 3">UMB0908</strain>
    </source>
</reference>
<gene>
    <name evidence="2" type="ORF">CJ204_07335</name>
</gene>
<protein>
    <submittedName>
        <fullName evidence="2">Fructosamine kinase</fullName>
    </submittedName>
</protein>
<dbReference type="Gene3D" id="1.20.1270.240">
    <property type="match status" value="1"/>
</dbReference>
<keyword evidence="1 2" id="KW-0418">Kinase</keyword>
<dbReference type="InterPro" id="IPR011009">
    <property type="entry name" value="Kinase-like_dom_sf"/>
</dbReference>
<dbReference type="PANTHER" id="PTHR12149">
    <property type="entry name" value="FRUCTOSAMINE 3 KINASE-RELATED PROTEIN"/>
    <property type="match status" value="1"/>
</dbReference>
<dbReference type="Pfam" id="PF03881">
    <property type="entry name" value="Fructosamin_kin"/>
    <property type="match status" value="1"/>
</dbReference>
<dbReference type="Gene3D" id="1.10.510.10">
    <property type="entry name" value="Transferase(Phosphotransferase) domain 1"/>
    <property type="match status" value="1"/>
</dbReference>
<dbReference type="EMBL" id="PNHF01000015">
    <property type="protein sequence ID" value="PMC62131.1"/>
    <property type="molecule type" value="Genomic_DNA"/>
</dbReference>
<dbReference type="GO" id="GO:0016301">
    <property type="term" value="F:kinase activity"/>
    <property type="evidence" value="ECO:0007669"/>
    <property type="project" value="UniProtKB-UniRule"/>
</dbReference>
<sequence>MFDKRSESGWERPAAKAADAAHVKARPGAPAGFFALEAAGLRWLKEPEADGGARVVDVLDVGRGKLVLRKIAAGQPSSSKARAFGEALARTHDAGAPGFGAAPEGWDRDGWFGPLDDPRTMKLTPRATFGEFWAHDRIAPAVAELARRPGTYAPSELAVFERLMEKLLDGEFADDEVPARVHGDLWWGNLMWDEEGAILIDPAAHGGHREEDLALLGMFGVPHLDDIIAGYETVHPLPGREGRAPLHRLYAVLMHAVLFGGGYAGQALEIAKRYAK</sequence>